<dbReference type="InterPro" id="IPR013783">
    <property type="entry name" value="Ig-like_fold"/>
</dbReference>
<dbReference type="GO" id="GO:0007156">
    <property type="term" value="P:homophilic cell adhesion via plasma membrane adhesion molecules"/>
    <property type="evidence" value="ECO:0007669"/>
    <property type="project" value="TreeGrafter"/>
</dbReference>
<dbReference type="InterPro" id="IPR051427">
    <property type="entry name" value="Nectin/Nectin-like"/>
</dbReference>
<dbReference type="EMBL" id="CAXKWB010000688">
    <property type="protein sequence ID" value="CAL4061845.1"/>
    <property type="molecule type" value="Genomic_DNA"/>
</dbReference>
<feature type="domain" description="Ig-like" evidence="8">
    <location>
        <begin position="74"/>
        <end position="166"/>
    </location>
</feature>
<dbReference type="Proteomes" id="UP001497623">
    <property type="component" value="Unassembled WGS sequence"/>
</dbReference>
<sequence length="394" mass="43829">MVVVTQHGARTNATISRNSLAAPLCEASIYSKKDILNKEDQMDFIECPMTFPQDVPTHVMTYFRQVGRFTGVAPTPSKMSPKQILAYPGDLEEIQCSVMAARPAVKITWTINGNDITTHAKAVERQNLDGTYMTLSTLHHVFNQEDDGQTLECVVKHATFTETDINTSPVTVFFSSKPTPAKVSPKQITAYPGDLQKIECSVMAATPAVKITWILNGRNITSDAEAKDTHNNHDGSSMTISTLHRVVNLEDNGHKLECVIAHPTLDEPDVTFIPITVYFSPVQKQEHTFFQIELNSDYEVFLSFSAYPQPSALMWSFESNSQEMANHIQIPSNNGKFSTSLIIRDNDSYQALLRLSEITNEDIETNFTLHVANEIGAADYSVMFSEAQNPIACK</sequence>
<keyword evidence="2" id="KW-0732">Signal</keyword>
<organism evidence="9 10">
    <name type="scientific">Meganyctiphanes norvegica</name>
    <name type="common">Northern krill</name>
    <name type="synonym">Thysanopoda norvegica</name>
    <dbReference type="NCBI Taxonomy" id="48144"/>
    <lineage>
        <taxon>Eukaryota</taxon>
        <taxon>Metazoa</taxon>
        <taxon>Ecdysozoa</taxon>
        <taxon>Arthropoda</taxon>
        <taxon>Crustacea</taxon>
        <taxon>Multicrustacea</taxon>
        <taxon>Malacostraca</taxon>
        <taxon>Eumalacostraca</taxon>
        <taxon>Eucarida</taxon>
        <taxon>Euphausiacea</taxon>
        <taxon>Euphausiidae</taxon>
        <taxon>Meganyctiphanes</taxon>
    </lineage>
</organism>
<protein>
    <recommendedName>
        <fullName evidence="8">Ig-like domain-containing protein</fullName>
    </recommendedName>
</protein>
<keyword evidence="4" id="KW-0130">Cell adhesion</keyword>
<evidence type="ECO:0000256" key="2">
    <source>
        <dbReference type="ARBA" id="ARBA00022729"/>
    </source>
</evidence>
<comment type="caution">
    <text evidence="9">The sequence shown here is derived from an EMBL/GenBank/DDBJ whole genome shotgun (WGS) entry which is preliminary data.</text>
</comment>
<dbReference type="SUPFAM" id="SSF48726">
    <property type="entry name" value="Immunoglobulin"/>
    <property type="match status" value="2"/>
</dbReference>
<evidence type="ECO:0000256" key="3">
    <source>
        <dbReference type="ARBA" id="ARBA00022737"/>
    </source>
</evidence>
<evidence type="ECO:0000256" key="5">
    <source>
        <dbReference type="ARBA" id="ARBA00023136"/>
    </source>
</evidence>
<dbReference type="Gene3D" id="2.60.40.10">
    <property type="entry name" value="Immunoglobulins"/>
    <property type="match status" value="3"/>
</dbReference>
<evidence type="ECO:0000256" key="4">
    <source>
        <dbReference type="ARBA" id="ARBA00022889"/>
    </source>
</evidence>
<evidence type="ECO:0000313" key="10">
    <source>
        <dbReference type="Proteomes" id="UP001497623"/>
    </source>
</evidence>
<dbReference type="PANTHER" id="PTHR23277">
    <property type="entry name" value="NECTIN-RELATED"/>
    <property type="match status" value="1"/>
</dbReference>
<feature type="non-terminal residue" evidence="9">
    <location>
        <position position="394"/>
    </location>
</feature>
<dbReference type="PROSITE" id="PS50835">
    <property type="entry name" value="IG_LIKE"/>
    <property type="match status" value="2"/>
</dbReference>
<evidence type="ECO:0000313" key="9">
    <source>
        <dbReference type="EMBL" id="CAL4061845.1"/>
    </source>
</evidence>
<evidence type="ECO:0000259" key="8">
    <source>
        <dbReference type="PROSITE" id="PS50835"/>
    </source>
</evidence>
<keyword evidence="10" id="KW-1185">Reference proteome</keyword>
<dbReference type="InterPro" id="IPR007110">
    <property type="entry name" value="Ig-like_dom"/>
</dbReference>
<dbReference type="GO" id="GO:0016020">
    <property type="term" value="C:membrane"/>
    <property type="evidence" value="ECO:0007669"/>
    <property type="project" value="UniProtKB-SubCell"/>
</dbReference>
<keyword evidence="5" id="KW-0472">Membrane</keyword>
<dbReference type="AlphaFoldDB" id="A0AAV2PQY0"/>
<dbReference type="GO" id="GO:0005912">
    <property type="term" value="C:adherens junction"/>
    <property type="evidence" value="ECO:0007669"/>
    <property type="project" value="TreeGrafter"/>
</dbReference>
<dbReference type="Pfam" id="PF08205">
    <property type="entry name" value="C2-set_2"/>
    <property type="match status" value="2"/>
</dbReference>
<reference evidence="9 10" key="1">
    <citation type="submission" date="2024-05" db="EMBL/GenBank/DDBJ databases">
        <authorList>
            <person name="Wallberg A."/>
        </authorList>
    </citation>
    <scope>NUCLEOTIDE SEQUENCE [LARGE SCALE GENOMIC DNA]</scope>
</reference>
<dbReference type="InterPro" id="IPR013162">
    <property type="entry name" value="CD80_C2-set"/>
</dbReference>
<feature type="domain" description="Ig-like" evidence="8">
    <location>
        <begin position="178"/>
        <end position="271"/>
    </location>
</feature>
<dbReference type="GO" id="GO:0007157">
    <property type="term" value="P:heterophilic cell-cell adhesion via plasma membrane cell adhesion molecules"/>
    <property type="evidence" value="ECO:0007669"/>
    <property type="project" value="TreeGrafter"/>
</dbReference>
<evidence type="ECO:0000256" key="6">
    <source>
        <dbReference type="ARBA" id="ARBA00023157"/>
    </source>
</evidence>
<gene>
    <name evidence="9" type="ORF">MNOR_LOCUS2299</name>
</gene>
<keyword evidence="7" id="KW-0325">Glycoprotein</keyword>
<name>A0AAV2PQY0_MEGNR</name>
<comment type="subcellular location">
    <subcellularLocation>
        <location evidence="1">Membrane</location>
    </subcellularLocation>
</comment>
<accession>A0AAV2PQY0</accession>
<evidence type="ECO:0000256" key="7">
    <source>
        <dbReference type="ARBA" id="ARBA00023180"/>
    </source>
</evidence>
<dbReference type="PANTHER" id="PTHR23277:SF108">
    <property type="entry name" value="FASCICLIN-3"/>
    <property type="match status" value="1"/>
</dbReference>
<dbReference type="InterPro" id="IPR036179">
    <property type="entry name" value="Ig-like_dom_sf"/>
</dbReference>
<evidence type="ECO:0000256" key="1">
    <source>
        <dbReference type="ARBA" id="ARBA00004370"/>
    </source>
</evidence>
<proteinExistence type="predicted"/>
<keyword evidence="6" id="KW-1015">Disulfide bond</keyword>
<keyword evidence="3" id="KW-0677">Repeat</keyword>